<proteinExistence type="predicted"/>
<dbReference type="AlphaFoldDB" id="A0AAN9T7D5"/>
<name>A0AAN9T7D5_9HEMI</name>
<evidence type="ECO:0000313" key="3">
    <source>
        <dbReference type="Proteomes" id="UP001367676"/>
    </source>
</evidence>
<gene>
    <name evidence="2" type="ORF">V9T40_011725</name>
</gene>
<evidence type="ECO:0000256" key="1">
    <source>
        <dbReference type="SAM" id="MobiDB-lite"/>
    </source>
</evidence>
<sequence length="102" mass="11826">MRYDVRYIIDKRERRVRNGRIISRGEARRGETRDRSYNGEKEEIIGKRLPKESNTYDTLTGWLPSEFIIDLGAARRGTRLSRKSGLLLPSRVVAAAFESFSH</sequence>
<dbReference type="EMBL" id="JBBCAQ010000036">
    <property type="protein sequence ID" value="KAK7575439.1"/>
    <property type="molecule type" value="Genomic_DNA"/>
</dbReference>
<accession>A0AAN9T7D5</accession>
<feature type="region of interest" description="Disordered" evidence="1">
    <location>
        <begin position="20"/>
        <end position="40"/>
    </location>
</feature>
<organism evidence="2 3">
    <name type="scientific">Parthenolecanium corni</name>
    <dbReference type="NCBI Taxonomy" id="536013"/>
    <lineage>
        <taxon>Eukaryota</taxon>
        <taxon>Metazoa</taxon>
        <taxon>Ecdysozoa</taxon>
        <taxon>Arthropoda</taxon>
        <taxon>Hexapoda</taxon>
        <taxon>Insecta</taxon>
        <taxon>Pterygota</taxon>
        <taxon>Neoptera</taxon>
        <taxon>Paraneoptera</taxon>
        <taxon>Hemiptera</taxon>
        <taxon>Sternorrhyncha</taxon>
        <taxon>Coccoidea</taxon>
        <taxon>Coccidae</taxon>
        <taxon>Parthenolecanium</taxon>
    </lineage>
</organism>
<reference evidence="2 3" key="1">
    <citation type="submission" date="2024-03" db="EMBL/GenBank/DDBJ databases">
        <title>Adaptation during the transition from Ophiocordyceps entomopathogen to insect associate is accompanied by gene loss and intensified selection.</title>
        <authorList>
            <person name="Ward C.M."/>
            <person name="Onetto C.A."/>
            <person name="Borneman A.R."/>
        </authorList>
    </citation>
    <scope>NUCLEOTIDE SEQUENCE [LARGE SCALE GENOMIC DNA]</scope>
    <source>
        <strain evidence="2">AWRI1</strain>
        <tissue evidence="2">Single Adult Female</tissue>
    </source>
</reference>
<dbReference type="Proteomes" id="UP001367676">
    <property type="component" value="Unassembled WGS sequence"/>
</dbReference>
<feature type="compositionally biased region" description="Basic and acidic residues" evidence="1">
    <location>
        <begin position="23"/>
        <end position="40"/>
    </location>
</feature>
<keyword evidence="3" id="KW-1185">Reference proteome</keyword>
<protein>
    <submittedName>
        <fullName evidence="2">Uncharacterized protein</fullName>
    </submittedName>
</protein>
<comment type="caution">
    <text evidence="2">The sequence shown here is derived from an EMBL/GenBank/DDBJ whole genome shotgun (WGS) entry which is preliminary data.</text>
</comment>
<evidence type="ECO:0000313" key="2">
    <source>
        <dbReference type="EMBL" id="KAK7575439.1"/>
    </source>
</evidence>